<gene>
    <name evidence="2" type="ORF">WF787_03560</name>
</gene>
<comment type="caution">
    <text evidence="2">The sequence shown here is derived from an EMBL/GenBank/DDBJ whole genome shotgun (WGS) entry which is preliminary data.</text>
</comment>
<dbReference type="AlphaFoldDB" id="A0AB35XWU4"/>
<keyword evidence="3" id="KW-1185">Reference proteome</keyword>
<evidence type="ECO:0000313" key="3">
    <source>
        <dbReference type="Proteomes" id="UP001379600"/>
    </source>
</evidence>
<dbReference type="EMBL" id="JBBFKC010000003">
    <property type="protein sequence ID" value="MEJ3690305.1"/>
    <property type="molecule type" value="Genomic_DNA"/>
</dbReference>
<dbReference type="InterPro" id="IPR028098">
    <property type="entry name" value="Glyco_trans_4-like_N"/>
</dbReference>
<dbReference type="RefSeq" id="WP_337678849.1">
    <property type="nucleotide sequence ID" value="NZ_JBBFKB010000098.1"/>
</dbReference>
<feature type="domain" description="Glycosyltransferase subfamily 4-like N-terminal" evidence="1">
    <location>
        <begin position="19"/>
        <end position="129"/>
    </location>
</feature>
<dbReference type="Gene3D" id="3.40.50.2000">
    <property type="entry name" value="Glycogen Phosphorylase B"/>
    <property type="match status" value="1"/>
</dbReference>
<evidence type="ECO:0000313" key="2">
    <source>
        <dbReference type="EMBL" id="MEJ3690305.1"/>
    </source>
</evidence>
<organism evidence="2 3">
    <name type="scientific">Faecalibacterium taiwanense</name>
    <dbReference type="NCBI Taxonomy" id="3030638"/>
    <lineage>
        <taxon>Bacteria</taxon>
        <taxon>Bacillati</taxon>
        <taxon>Bacillota</taxon>
        <taxon>Clostridia</taxon>
        <taxon>Eubacteriales</taxon>
        <taxon>Oscillospiraceae</taxon>
        <taxon>Faecalibacterium</taxon>
    </lineage>
</organism>
<sequence length="146" mass="16146">MSKKLAIAMFGQKRLSREGGVEIVVKELCTRMAQNGCDVTCYNRAGHHVSGAEYDDAGKTEYEGIRQKSVPTIERRGLAAVSSSAFAALYSAFGKYDVVHIHAEGPAFFAWLPKMFGKRVVVTVHGECEIIWATREKPDFMRVCAV</sequence>
<proteinExistence type="predicted"/>
<dbReference type="Proteomes" id="UP001379600">
    <property type="component" value="Unassembled WGS sequence"/>
</dbReference>
<dbReference type="Pfam" id="PF13439">
    <property type="entry name" value="Glyco_transf_4"/>
    <property type="match status" value="1"/>
</dbReference>
<accession>A0AB35XWU4</accession>
<evidence type="ECO:0000259" key="1">
    <source>
        <dbReference type="Pfam" id="PF13439"/>
    </source>
</evidence>
<protein>
    <submittedName>
        <fullName evidence="2">Glycosyltransferase family 4 protein</fullName>
    </submittedName>
</protein>
<reference evidence="2 3" key="1">
    <citation type="submission" date="2024-03" db="EMBL/GenBank/DDBJ databases">
        <authorList>
            <person name="Plomp N."/>
            <person name="Harmsen H.J."/>
        </authorList>
    </citation>
    <scope>NUCLEOTIDE SEQUENCE [LARGE SCALE GENOMIC DNA]</scope>
    <source>
        <strain evidence="2 3">HTF-76H</strain>
    </source>
</reference>
<name>A0AB35XWU4_9FIRM</name>
<dbReference type="SUPFAM" id="SSF53756">
    <property type="entry name" value="UDP-Glycosyltransferase/glycogen phosphorylase"/>
    <property type="match status" value="1"/>
</dbReference>